<keyword evidence="2" id="KW-1185">Reference proteome</keyword>
<evidence type="ECO:0000313" key="2">
    <source>
        <dbReference type="Proteomes" id="UP001246858"/>
    </source>
</evidence>
<organism evidence="1 2">
    <name type="scientific">Pedobacter africanus</name>
    <dbReference type="NCBI Taxonomy" id="151894"/>
    <lineage>
        <taxon>Bacteria</taxon>
        <taxon>Pseudomonadati</taxon>
        <taxon>Bacteroidota</taxon>
        <taxon>Sphingobacteriia</taxon>
        <taxon>Sphingobacteriales</taxon>
        <taxon>Sphingobacteriaceae</taxon>
        <taxon>Pedobacter</taxon>
    </lineage>
</organism>
<gene>
    <name evidence="1" type="ORF">J2X78_002388</name>
</gene>
<accession>A0ACC6KWR9</accession>
<dbReference type="Proteomes" id="UP001246858">
    <property type="component" value="Unassembled WGS sequence"/>
</dbReference>
<reference evidence="1" key="1">
    <citation type="submission" date="2023-07" db="EMBL/GenBank/DDBJ databases">
        <title>Sorghum-associated microbial communities from plants grown in Nebraska, USA.</title>
        <authorList>
            <person name="Schachtman D."/>
        </authorList>
    </citation>
    <scope>NUCLEOTIDE SEQUENCE</scope>
    <source>
        <strain evidence="1">2697</strain>
    </source>
</reference>
<comment type="caution">
    <text evidence="1">The sequence shown here is derived from an EMBL/GenBank/DDBJ whole genome shotgun (WGS) entry which is preliminary data.</text>
</comment>
<name>A0ACC6KWR9_9SPHI</name>
<evidence type="ECO:0000313" key="1">
    <source>
        <dbReference type="EMBL" id="MDR6783823.1"/>
    </source>
</evidence>
<dbReference type="EMBL" id="JAVDTF010000002">
    <property type="protein sequence ID" value="MDR6783823.1"/>
    <property type="molecule type" value="Genomic_DNA"/>
</dbReference>
<protein>
    <submittedName>
        <fullName evidence="1">Uncharacterized protein</fullName>
    </submittedName>
</protein>
<sequence length="109" mass="12133">MMKKLLFILFLSFASSSIYAQIRANAPSIPETANGESYGYYIDEIPGAVSYEWSVDGDAGAVIWLMPWNDKVVDLTFSWAGYCHLYCTVTKSDNSVEVFQYDIGVAPNP</sequence>
<proteinExistence type="predicted"/>